<dbReference type="OrthoDB" id="77405at2759"/>
<evidence type="ECO:0000256" key="4">
    <source>
        <dbReference type="ARBA" id="ARBA00024679"/>
    </source>
</evidence>
<dbReference type="STRING" id="244447.ENSCSEP00000004142"/>
<organism evidence="11 12">
    <name type="scientific">Cynoglossus semilaevis</name>
    <name type="common">Tongue sole</name>
    <dbReference type="NCBI Taxonomy" id="244447"/>
    <lineage>
        <taxon>Eukaryota</taxon>
        <taxon>Metazoa</taxon>
        <taxon>Chordata</taxon>
        <taxon>Craniata</taxon>
        <taxon>Vertebrata</taxon>
        <taxon>Euteleostomi</taxon>
        <taxon>Actinopterygii</taxon>
        <taxon>Neopterygii</taxon>
        <taxon>Teleostei</taxon>
        <taxon>Neoteleostei</taxon>
        <taxon>Acanthomorphata</taxon>
        <taxon>Carangaria</taxon>
        <taxon>Pleuronectiformes</taxon>
        <taxon>Pleuronectoidei</taxon>
        <taxon>Cynoglossidae</taxon>
        <taxon>Cynoglossinae</taxon>
        <taxon>Cynoglossus</taxon>
    </lineage>
</organism>
<comment type="catalytic activity">
    <reaction evidence="8">
        <text>[thioredoxin]-disulfide + L-methionine + H2O = L-methionine (S)-S-oxide + [thioredoxin]-dithiol</text>
        <dbReference type="Rhea" id="RHEA:19993"/>
        <dbReference type="Rhea" id="RHEA-COMP:10698"/>
        <dbReference type="Rhea" id="RHEA-COMP:10700"/>
        <dbReference type="ChEBI" id="CHEBI:15377"/>
        <dbReference type="ChEBI" id="CHEBI:29950"/>
        <dbReference type="ChEBI" id="CHEBI:50058"/>
        <dbReference type="ChEBI" id="CHEBI:57844"/>
        <dbReference type="ChEBI" id="CHEBI:58772"/>
        <dbReference type="EC" id="1.8.4.11"/>
    </reaction>
</comment>
<comment type="catalytic activity">
    <reaction evidence="7">
        <text>L-methionyl-[protein] + [thioredoxin]-disulfide + H2O = L-methionyl-(S)-S-oxide-[protein] + [thioredoxin]-dithiol</text>
        <dbReference type="Rhea" id="RHEA:14217"/>
        <dbReference type="Rhea" id="RHEA-COMP:10698"/>
        <dbReference type="Rhea" id="RHEA-COMP:10700"/>
        <dbReference type="Rhea" id="RHEA-COMP:12313"/>
        <dbReference type="Rhea" id="RHEA-COMP:12315"/>
        <dbReference type="ChEBI" id="CHEBI:15377"/>
        <dbReference type="ChEBI" id="CHEBI:16044"/>
        <dbReference type="ChEBI" id="CHEBI:29950"/>
        <dbReference type="ChEBI" id="CHEBI:44120"/>
        <dbReference type="ChEBI" id="CHEBI:50058"/>
        <dbReference type="EC" id="1.8.4.11"/>
    </reaction>
</comment>
<evidence type="ECO:0000256" key="6">
    <source>
        <dbReference type="ARBA" id="ARBA00030643"/>
    </source>
</evidence>
<evidence type="ECO:0000256" key="1">
    <source>
        <dbReference type="ARBA" id="ARBA00005591"/>
    </source>
</evidence>
<feature type="domain" description="Peptide methionine sulphoxide reductase MsrA" evidence="10">
    <location>
        <begin position="65"/>
        <end position="217"/>
    </location>
</feature>
<dbReference type="PANTHER" id="PTHR42799">
    <property type="entry name" value="MITOCHONDRIAL PEPTIDE METHIONINE SULFOXIDE REDUCTASE"/>
    <property type="match status" value="1"/>
</dbReference>
<sequence>MDFWKQISREAWKSSLHHQFWHPGIVHLPCLCPRGQQDLDFECLDHHAVSGNATVEPFPDGTEIIMFGMGCFWAAERLFWRLSGVFSTQVGFAGGLTPNPNYQEVCSGLTGHTEVVRVVFSPKDISLEELLKCFWENHDPTQGMRQMNDRGTQYRSAIYTSNSTQLELAVKSKVVYQQELDKSGYGRITTEILEGQHFFYAEDFHQQYLKKVPIRHCAVKGTGVKCPVGARTTEAS</sequence>
<dbReference type="GeneTree" id="ENSGT00940000167209"/>
<evidence type="ECO:0000259" key="10">
    <source>
        <dbReference type="Pfam" id="PF01625"/>
    </source>
</evidence>
<keyword evidence="3" id="KW-0560">Oxidoreductase</keyword>
<reference evidence="11" key="2">
    <citation type="submission" date="2025-05" db="UniProtKB">
        <authorList>
            <consortium name="Ensembl"/>
        </authorList>
    </citation>
    <scope>IDENTIFICATION</scope>
</reference>
<name>A0A3P8ULS2_CYNSE</name>
<dbReference type="Ensembl" id="ENSCSET00000004191.1">
    <property type="protein sequence ID" value="ENSCSEP00000004138.1"/>
    <property type="gene ID" value="ENSCSEG00000002705.1"/>
</dbReference>
<evidence type="ECO:0000256" key="7">
    <source>
        <dbReference type="ARBA" id="ARBA00047806"/>
    </source>
</evidence>
<dbReference type="Ensembl" id="ENSCSET00000004195.1">
    <property type="protein sequence ID" value="ENSCSEP00000004142.1"/>
    <property type="gene ID" value="ENSCSEG00000002705.1"/>
</dbReference>
<dbReference type="Proteomes" id="UP000265120">
    <property type="component" value="Chromosome 1"/>
</dbReference>
<dbReference type="Gene3D" id="3.30.1060.10">
    <property type="entry name" value="Peptide methionine sulphoxide reductase MsrA"/>
    <property type="match status" value="1"/>
</dbReference>
<reference evidence="11 12" key="1">
    <citation type="journal article" date="2014" name="Nat. Genet.">
        <title>Whole-genome sequence of a flatfish provides insights into ZW sex chromosome evolution and adaptation to a benthic lifestyle.</title>
        <authorList>
            <person name="Chen S."/>
            <person name="Zhang G."/>
            <person name="Shao C."/>
            <person name="Huang Q."/>
            <person name="Liu G."/>
            <person name="Zhang P."/>
            <person name="Song W."/>
            <person name="An N."/>
            <person name="Chalopin D."/>
            <person name="Volff J.N."/>
            <person name="Hong Y."/>
            <person name="Li Q."/>
            <person name="Sha Z."/>
            <person name="Zhou H."/>
            <person name="Xie M."/>
            <person name="Yu Q."/>
            <person name="Liu Y."/>
            <person name="Xiang H."/>
            <person name="Wang N."/>
            <person name="Wu K."/>
            <person name="Yang C."/>
            <person name="Zhou Q."/>
            <person name="Liao X."/>
            <person name="Yang L."/>
            <person name="Hu Q."/>
            <person name="Zhang J."/>
            <person name="Meng L."/>
            <person name="Jin L."/>
            <person name="Tian Y."/>
            <person name="Lian J."/>
            <person name="Yang J."/>
            <person name="Miao G."/>
            <person name="Liu S."/>
            <person name="Liang Z."/>
            <person name="Yan F."/>
            <person name="Li Y."/>
            <person name="Sun B."/>
            <person name="Zhang H."/>
            <person name="Zhang J."/>
            <person name="Zhu Y."/>
            <person name="Du M."/>
            <person name="Zhao Y."/>
            <person name="Schartl M."/>
            <person name="Tang Q."/>
            <person name="Wang J."/>
        </authorList>
    </citation>
    <scope>NUCLEOTIDE SEQUENCE</scope>
</reference>
<dbReference type="HAMAP" id="MF_01401">
    <property type="entry name" value="MsrA"/>
    <property type="match status" value="1"/>
</dbReference>
<protein>
    <recommendedName>
        <fullName evidence="9">Mitochondrial peptide methionine sulfoxide reductase</fullName>
        <ecNumber evidence="2">1.8.4.11</ecNumber>
    </recommendedName>
    <alternativeName>
        <fullName evidence="6">Peptide-methionine (S)-S-oxide reductase</fullName>
    </alternativeName>
    <alternativeName>
        <fullName evidence="5">Protein-methionine-S-oxide reductase</fullName>
    </alternativeName>
</protein>
<dbReference type="PANTHER" id="PTHR42799:SF22">
    <property type="entry name" value="PEPTIDE-METHIONINE (S)-S-OXIDE REDUCTASE"/>
    <property type="match status" value="1"/>
</dbReference>
<dbReference type="EC" id="1.8.4.11" evidence="2"/>
<accession>A0A3P8ULS2</accession>
<dbReference type="GeneID" id="103378630"/>
<dbReference type="SUPFAM" id="SSF55068">
    <property type="entry name" value="Peptide methionine sulfoxide reductase"/>
    <property type="match status" value="1"/>
</dbReference>
<dbReference type="InterPro" id="IPR002569">
    <property type="entry name" value="Met_Sox_Rdtase_MsrA_dom"/>
</dbReference>
<dbReference type="InterPro" id="IPR036509">
    <property type="entry name" value="Met_Sox_Rdtase_MsrA_sf"/>
</dbReference>
<dbReference type="GO" id="GO:0034599">
    <property type="term" value="P:cellular response to oxidative stress"/>
    <property type="evidence" value="ECO:0007669"/>
    <property type="project" value="TreeGrafter"/>
</dbReference>
<keyword evidence="12" id="KW-1185">Reference proteome</keyword>
<evidence type="ECO:0000256" key="8">
    <source>
        <dbReference type="ARBA" id="ARBA00048782"/>
    </source>
</evidence>
<dbReference type="RefSeq" id="XP_016891095.1">
    <property type="nucleotide sequence ID" value="XM_017035606.2"/>
</dbReference>
<dbReference type="GO" id="GO:0008113">
    <property type="term" value="F:peptide-methionine (S)-S-oxide reductase activity"/>
    <property type="evidence" value="ECO:0007669"/>
    <property type="project" value="UniProtKB-EC"/>
</dbReference>
<dbReference type="InterPro" id="IPR050162">
    <property type="entry name" value="MsrA_MetSO_reductase"/>
</dbReference>
<evidence type="ECO:0000256" key="9">
    <source>
        <dbReference type="ARBA" id="ARBA00067384"/>
    </source>
</evidence>
<dbReference type="Ensembl" id="ENSCSET00000004196.1">
    <property type="protein sequence ID" value="ENSCSEP00000004143.1"/>
    <property type="gene ID" value="ENSCSEG00000002705.1"/>
</dbReference>
<evidence type="ECO:0000256" key="3">
    <source>
        <dbReference type="ARBA" id="ARBA00023002"/>
    </source>
</evidence>
<comment type="function">
    <text evidence="4">Has an important function as a repair enzyme for proteins that have been inactivated by oxidation. Catalyzes the reversible oxidation-reduction of methionine sulfoxide in proteins to methionine.</text>
</comment>
<proteinExistence type="inferred from homology"/>
<evidence type="ECO:0000256" key="5">
    <source>
        <dbReference type="ARBA" id="ARBA00030273"/>
    </source>
</evidence>
<evidence type="ECO:0000313" key="12">
    <source>
        <dbReference type="Proteomes" id="UP000265120"/>
    </source>
</evidence>
<dbReference type="FunFam" id="3.30.1060.10:FF:000001">
    <property type="entry name" value="Peptide methionine sulfoxide reductase MsrA"/>
    <property type="match status" value="1"/>
</dbReference>
<evidence type="ECO:0000313" key="11">
    <source>
        <dbReference type="Ensembl" id="ENSCSEP00000004138.1"/>
    </source>
</evidence>
<dbReference type="GO" id="GO:0005737">
    <property type="term" value="C:cytoplasm"/>
    <property type="evidence" value="ECO:0007669"/>
    <property type="project" value="TreeGrafter"/>
</dbReference>
<dbReference type="OMA" id="QYRSIAF"/>
<evidence type="ECO:0000256" key="2">
    <source>
        <dbReference type="ARBA" id="ARBA00012502"/>
    </source>
</evidence>
<comment type="similarity">
    <text evidence="1">Belongs to the MsrA Met sulfoxide reductase family.</text>
</comment>
<dbReference type="NCBIfam" id="TIGR00401">
    <property type="entry name" value="msrA"/>
    <property type="match status" value="1"/>
</dbReference>
<dbReference type="Pfam" id="PF01625">
    <property type="entry name" value="PMSR"/>
    <property type="match status" value="1"/>
</dbReference>
<dbReference type="CTD" id="503993"/>
<dbReference type="AlphaFoldDB" id="A0A3P8ULS2"/>